<keyword evidence="6" id="KW-1185">Reference proteome</keyword>
<gene>
    <name evidence="5" type="ORF">JM658_07735</name>
</gene>
<evidence type="ECO:0000256" key="2">
    <source>
        <dbReference type="ARBA" id="ARBA00022525"/>
    </source>
</evidence>
<dbReference type="Gene3D" id="2.160.20.10">
    <property type="entry name" value="Single-stranded right-handed beta-helix, Pectin lyase-like"/>
    <property type="match status" value="2"/>
</dbReference>
<protein>
    <submittedName>
        <fullName evidence="5">Right-handed parallel beta-helix repeat-containing protein</fullName>
    </submittedName>
</protein>
<dbReference type="SUPFAM" id="SSF51126">
    <property type="entry name" value="Pectin lyase-like"/>
    <property type="match status" value="1"/>
</dbReference>
<dbReference type="Proteomes" id="UP000829517">
    <property type="component" value="Unassembled WGS sequence"/>
</dbReference>
<sequence>MKKITSRTQTFIVCMLMLCGFIHAKDYHVSKKKLLNISNDLQTRTISEVIDRLKPGDNVIIHTGIYREFVNVNISGTKENPISFIAAEGEEVEISGANVLSDWSLHEVVNGENIYVSEWESLLKTDKRSYYPDNDYHKLIGKREQMWILGIPLHQVLEKDRLTRGTFFCDDINGKIYFQNASNESLIKAGKPTTEYQIEVSVRTHGMLVSGNYIHIKGISFTQAANHALKGALEINGDYLVVENCVFEKNNSIGADFRGKYATINKCVFKNNGQFGFTAFAAHHSLMTECLIENNGWKGYKLDWAAGGNKILFTRDFVIDKCIVKNNCGNGIWYDVGNEKGEVRNSFIIENQNAGVFYEISYELYAHDNVIVKNGLRSTFNAWGMAGGISLSSSPKCLIERNILVGNKEGFVLREQKRKTGLIEHYEAGYDVWKREHDVAVWNHDHIIRNNIIAHNRDAQVWAWFATKDKRHIPGEKQTITRDEDGQPVGLTLETLNLKFKDNVYSTSIGEFPFFKWGATWLSEKYNFKSIKEVNDVLSLEKGSIMESYLFKDISDLDFRIEYNQKVKEAYPKGQVPQVTLGIL</sequence>
<dbReference type="Pfam" id="PF13229">
    <property type="entry name" value="Beta_helix"/>
    <property type="match status" value="1"/>
</dbReference>
<keyword evidence="3" id="KW-0732">Signal</keyword>
<keyword evidence="2" id="KW-0964">Secreted</keyword>
<dbReference type="PANTHER" id="PTHR40088">
    <property type="entry name" value="PECTATE LYASE (EUROFUNG)"/>
    <property type="match status" value="1"/>
</dbReference>
<evidence type="ECO:0000313" key="6">
    <source>
        <dbReference type="Proteomes" id="UP000829517"/>
    </source>
</evidence>
<comment type="caution">
    <text evidence="5">The sequence shown here is derived from an EMBL/GenBank/DDBJ whole genome shotgun (WGS) entry which is preliminary data.</text>
</comment>
<dbReference type="InterPro" id="IPR012334">
    <property type="entry name" value="Pectin_lyas_fold"/>
</dbReference>
<dbReference type="InterPro" id="IPR011050">
    <property type="entry name" value="Pectin_lyase_fold/virulence"/>
</dbReference>
<dbReference type="InterPro" id="IPR052052">
    <property type="entry name" value="Polysaccharide_Lyase_9"/>
</dbReference>
<dbReference type="PANTHER" id="PTHR40088:SF2">
    <property type="entry name" value="SECRETED SUGAR HYDROLASE"/>
    <property type="match status" value="1"/>
</dbReference>
<proteinExistence type="predicted"/>
<feature type="domain" description="Right handed beta helix" evidence="4">
    <location>
        <begin position="234"/>
        <end position="402"/>
    </location>
</feature>
<dbReference type="RefSeq" id="WP_236958682.1">
    <property type="nucleotide sequence ID" value="NZ_JAETXX010000003.1"/>
</dbReference>
<evidence type="ECO:0000256" key="3">
    <source>
        <dbReference type="ARBA" id="ARBA00022729"/>
    </source>
</evidence>
<evidence type="ECO:0000313" key="5">
    <source>
        <dbReference type="EMBL" id="MCF8714717.1"/>
    </source>
</evidence>
<dbReference type="EMBL" id="JAETXX010000003">
    <property type="protein sequence ID" value="MCF8714717.1"/>
    <property type="molecule type" value="Genomic_DNA"/>
</dbReference>
<name>A0ABS9J2P7_9FLAO</name>
<evidence type="ECO:0000259" key="4">
    <source>
        <dbReference type="Pfam" id="PF13229"/>
    </source>
</evidence>
<evidence type="ECO:0000256" key="1">
    <source>
        <dbReference type="ARBA" id="ARBA00004613"/>
    </source>
</evidence>
<organism evidence="5 6">
    <name type="scientific">Joostella atrarenae</name>
    <dbReference type="NCBI Taxonomy" id="679257"/>
    <lineage>
        <taxon>Bacteria</taxon>
        <taxon>Pseudomonadati</taxon>
        <taxon>Bacteroidota</taxon>
        <taxon>Flavobacteriia</taxon>
        <taxon>Flavobacteriales</taxon>
        <taxon>Flavobacteriaceae</taxon>
        <taxon>Joostella</taxon>
    </lineage>
</organism>
<comment type="subcellular location">
    <subcellularLocation>
        <location evidence="1">Secreted</location>
    </subcellularLocation>
</comment>
<dbReference type="InterPro" id="IPR039448">
    <property type="entry name" value="Beta_helix"/>
</dbReference>
<reference evidence="5 6" key="1">
    <citation type="submission" date="2021-01" db="EMBL/GenBank/DDBJ databases">
        <title>Genome sequencing of Joostella atrarenae M1-2 (= KCTC 23194).</title>
        <authorList>
            <person name="Zakaria M.R."/>
            <person name="Lam M.Q."/>
            <person name="Chong C.S."/>
        </authorList>
    </citation>
    <scope>NUCLEOTIDE SEQUENCE [LARGE SCALE GENOMIC DNA]</scope>
    <source>
        <strain evidence="5 6">M1-2</strain>
    </source>
</reference>
<accession>A0ABS9J2P7</accession>